<dbReference type="InterPro" id="IPR050130">
    <property type="entry name" value="ClpA_ClpB"/>
</dbReference>
<sequence>MLVYFAIIRFIVYYFGFFLLIRTLFAPWKRQHWRKKSRGLAIGEMLFVAVSNILSRCIGCIIRMATLVFGLCILATAIVTGPLFAAILLTFFRNSFICRDGPYPLRSAVWNWHYGYTPIADRFSVELYDKPFVKGSLVGMEEEYKTATRIFQQNSGHNIMLVSEPGSGRRSLMNMLAHAHINLRFLQFDHVRFFKGIVTKSEQAAALTSVLREAERAGNVVLIIPHFETLTVHFSVIEPYLASPSVHIAGVVATGDYHQLILPDKSIMQYFTTLEIRPLTEDQLRDVAEKKTEQSPWGTFPKTAIDEFLAGSYTLMSLEQKGQPEALISLIDEFFSWAQAEKKYASKHDMATLTAAFFQERFDVPSTAPLSDAEREKLRDLERVLSQRVISQQTAISQISRALRRRRLQLSGTTKPIGSFLFLGPTGVGKTETAKALASIFFEREDLLLRFDMSRFQQKTQINELVDELAQKIREEPYGVLLLDEIEKANKDLLHIFLTIFDEGYFLDSHRAKILCNNVIIICTSNAASAFIRELGSDNTHALAEAFGQPSQESQPGQVDTMVNQRKVVDFLLRNNVFSPEFINRFDDVVIFGYLSSESLKKIAAMKLKLVQSRLQQTHKKTFNITPQLIDTVVASCVQQEFGARELDRVIKRIVEDTIAEELLKT</sequence>
<dbReference type="InterPro" id="IPR001270">
    <property type="entry name" value="ClpA/B"/>
</dbReference>
<feature type="domain" description="Clp ATPase C-terminal" evidence="6">
    <location>
        <begin position="595"/>
        <end position="666"/>
    </location>
</feature>
<evidence type="ECO:0008006" key="9">
    <source>
        <dbReference type="Google" id="ProtNLM"/>
    </source>
</evidence>
<dbReference type="Gene3D" id="3.40.50.300">
    <property type="entry name" value="P-loop containing nucleotide triphosphate hydrolases"/>
    <property type="match status" value="2"/>
</dbReference>
<dbReference type="SUPFAM" id="SSF52540">
    <property type="entry name" value="P-loop containing nucleoside triphosphate hydrolases"/>
    <property type="match status" value="2"/>
</dbReference>
<evidence type="ECO:0000259" key="6">
    <source>
        <dbReference type="SMART" id="SM01086"/>
    </source>
</evidence>
<dbReference type="InterPro" id="IPR027417">
    <property type="entry name" value="P-loop_NTPase"/>
</dbReference>
<dbReference type="InterPro" id="IPR003593">
    <property type="entry name" value="AAA+_ATPase"/>
</dbReference>
<dbReference type="Pfam" id="PF07724">
    <property type="entry name" value="AAA_2"/>
    <property type="match status" value="1"/>
</dbReference>
<keyword evidence="4" id="KW-1133">Transmembrane helix</keyword>
<protein>
    <recommendedName>
        <fullName evidence="9">AAA+ ATPase domain-containing protein</fullName>
    </recommendedName>
</protein>
<keyword evidence="1" id="KW-0547">Nucleotide-binding</keyword>
<dbReference type="Gene3D" id="1.10.8.60">
    <property type="match status" value="1"/>
</dbReference>
<dbReference type="PANTHER" id="PTHR11638">
    <property type="entry name" value="ATP-DEPENDENT CLP PROTEASE"/>
    <property type="match status" value="1"/>
</dbReference>
<dbReference type="SMART" id="SM00382">
    <property type="entry name" value="AAA"/>
    <property type="match status" value="2"/>
</dbReference>
<dbReference type="GO" id="GO:0005524">
    <property type="term" value="F:ATP binding"/>
    <property type="evidence" value="ECO:0007669"/>
    <property type="project" value="UniProtKB-KW"/>
</dbReference>
<feature type="transmembrane region" description="Helical" evidence="4">
    <location>
        <begin position="6"/>
        <end position="28"/>
    </location>
</feature>
<dbReference type="CDD" id="cd19499">
    <property type="entry name" value="RecA-like_ClpB_Hsp104-like"/>
    <property type="match status" value="1"/>
</dbReference>
<dbReference type="InterPro" id="IPR003959">
    <property type="entry name" value="ATPase_AAA_core"/>
</dbReference>
<evidence type="ECO:0000256" key="2">
    <source>
        <dbReference type="ARBA" id="ARBA00022840"/>
    </source>
</evidence>
<evidence type="ECO:0000259" key="5">
    <source>
        <dbReference type="SMART" id="SM00382"/>
    </source>
</evidence>
<feature type="domain" description="AAA+ ATPase" evidence="5">
    <location>
        <begin position="155"/>
        <end position="282"/>
    </location>
</feature>
<dbReference type="PRINTS" id="PR00300">
    <property type="entry name" value="CLPPROTEASEA"/>
</dbReference>
<evidence type="ECO:0000256" key="1">
    <source>
        <dbReference type="ARBA" id="ARBA00022741"/>
    </source>
</evidence>
<proteinExistence type="predicted"/>
<dbReference type="InterPro" id="IPR019489">
    <property type="entry name" value="Clp_ATPase_C"/>
</dbReference>
<comment type="caution">
    <text evidence="7">The sequence shown here is derived from an EMBL/GenBank/DDBJ whole genome shotgun (WGS) entry which is preliminary data.</text>
</comment>
<accession>A0A1F7JGC7</accession>
<evidence type="ECO:0000256" key="4">
    <source>
        <dbReference type="SAM" id="Phobius"/>
    </source>
</evidence>
<keyword evidence="4" id="KW-0472">Membrane</keyword>
<reference evidence="7 8" key="1">
    <citation type="journal article" date="2016" name="Nat. Commun.">
        <title>Thousands of microbial genomes shed light on interconnected biogeochemical processes in an aquifer system.</title>
        <authorList>
            <person name="Anantharaman K."/>
            <person name="Brown C.T."/>
            <person name="Hug L.A."/>
            <person name="Sharon I."/>
            <person name="Castelle C.J."/>
            <person name="Probst A.J."/>
            <person name="Thomas B.C."/>
            <person name="Singh A."/>
            <person name="Wilkins M.J."/>
            <person name="Karaoz U."/>
            <person name="Brodie E.L."/>
            <person name="Williams K.H."/>
            <person name="Hubbard S.S."/>
            <person name="Banfield J.F."/>
        </authorList>
    </citation>
    <scope>NUCLEOTIDE SEQUENCE [LARGE SCALE GENOMIC DNA]</scope>
</reference>
<dbReference type="PANTHER" id="PTHR11638:SF18">
    <property type="entry name" value="HEAT SHOCK PROTEIN 104"/>
    <property type="match status" value="1"/>
</dbReference>
<dbReference type="Proteomes" id="UP000178486">
    <property type="component" value="Unassembled WGS sequence"/>
</dbReference>
<feature type="domain" description="AAA+ ATPase" evidence="5">
    <location>
        <begin position="416"/>
        <end position="546"/>
    </location>
</feature>
<keyword evidence="2" id="KW-0067">ATP-binding</keyword>
<dbReference type="GO" id="GO:0005737">
    <property type="term" value="C:cytoplasm"/>
    <property type="evidence" value="ECO:0007669"/>
    <property type="project" value="TreeGrafter"/>
</dbReference>
<dbReference type="SMART" id="SM01086">
    <property type="entry name" value="ClpB_D2-small"/>
    <property type="match status" value="1"/>
</dbReference>
<dbReference type="EMBL" id="MGAU01000027">
    <property type="protein sequence ID" value="OGK54679.1"/>
    <property type="molecule type" value="Genomic_DNA"/>
</dbReference>
<feature type="transmembrane region" description="Helical" evidence="4">
    <location>
        <begin position="68"/>
        <end position="92"/>
    </location>
</feature>
<evidence type="ECO:0000313" key="7">
    <source>
        <dbReference type="EMBL" id="OGK54679.1"/>
    </source>
</evidence>
<evidence type="ECO:0000313" key="8">
    <source>
        <dbReference type="Proteomes" id="UP000178486"/>
    </source>
</evidence>
<dbReference type="Pfam" id="PF10431">
    <property type="entry name" value="ClpB_D2-small"/>
    <property type="match status" value="1"/>
</dbReference>
<dbReference type="GO" id="GO:0016887">
    <property type="term" value="F:ATP hydrolysis activity"/>
    <property type="evidence" value="ECO:0007669"/>
    <property type="project" value="InterPro"/>
</dbReference>
<keyword evidence="4" id="KW-0812">Transmembrane</keyword>
<dbReference type="AlphaFoldDB" id="A0A1F7JGC7"/>
<gene>
    <name evidence="7" type="ORF">A3B56_01425</name>
</gene>
<dbReference type="GO" id="GO:0034605">
    <property type="term" value="P:cellular response to heat"/>
    <property type="evidence" value="ECO:0007669"/>
    <property type="project" value="TreeGrafter"/>
</dbReference>
<organism evidence="7 8">
    <name type="scientific">Candidatus Roizmanbacteria bacterium RIFCSPLOWO2_01_FULL_45_11</name>
    <dbReference type="NCBI Taxonomy" id="1802070"/>
    <lineage>
        <taxon>Bacteria</taxon>
        <taxon>Candidatus Roizmaniibacteriota</taxon>
    </lineage>
</organism>
<keyword evidence="3" id="KW-0143">Chaperone</keyword>
<name>A0A1F7JGC7_9BACT</name>
<evidence type="ECO:0000256" key="3">
    <source>
        <dbReference type="ARBA" id="ARBA00023186"/>
    </source>
</evidence>